<dbReference type="EMBL" id="QQZY01000022">
    <property type="protein sequence ID" value="RDI73167.1"/>
    <property type="molecule type" value="Genomic_DNA"/>
</dbReference>
<comment type="caution">
    <text evidence="2">The sequence shown here is derived from an EMBL/GenBank/DDBJ whole genome shotgun (WGS) entry which is preliminary data.</text>
</comment>
<evidence type="ECO:0000313" key="3">
    <source>
        <dbReference type="Proteomes" id="UP000254134"/>
    </source>
</evidence>
<name>A0A7M2YUM1_9ACTN</name>
<feature type="region of interest" description="Disordered" evidence="1">
    <location>
        <begin position="73"/>
        <end position="92"/>
    </location>
</feature>
<evidence type="ECO:0000313" key="2">
    <source>
        <dbReference type="EMBL" id="RDI73167.1"/>
    </source>
</evidence>
<protein>
    <submittedName>
        <fullName evidence="2">Uncharacterized protein</fullName>
    </submittedName>
</protein>
<gene>
    <name evidence="2" type="ORF">Gocc_3109</name>
</gene>
<keyword evidence="3" id="KW-1185">Reference proteome</keyword>
<dbReference type="AlphaFoldDB" id="A0A7M2YUM1"/>
<reference evidence="2 3" key="1">
    <citation type="submission" date="2018-07" db="EMBL/GenBank/DDBJ databases">
        <title>High-quality-draft genome sequence of Gaiella occulta.</title>
        <authorList>
            <person name="Severino R."/>
            <person name="Froufe H.J.C."/>
            <person name="Rainey F.A."/>
            <person name="Barroso C."/>
            <person name="Albuquerque L."/>
            <person name="Lobo-Da-Cunha A."/>
            <person name="Da Costa M.S."/>
            <person name="Egas C."/>
        </authorList>
    </citation>
    <scope>NUCLEOTIDE SEQUENCE [LARGE SCALE GENOMIC DNA]</scope>
    <source>
        <strain evidence="2 3">F2-233</strain>
    </source>
</reference>
<evidence type="ECO:0000256" key="1">
    <source>
        <dbReference type="SAM" id="MobiDB-lite"/>
    </source>
</evidence>
<proteinExistence type="predicted"/>
<sequence>MAAGGEVGGGGVVDAVARLDRLPGETDREHRLAHPGWADEQEVGGLLDEAQRCELVDELSVERGLGVEVEVVQGPGRGQAGETQPPGEAAGLGRLDLDLEQPLEEGGVRELLLAGALELARERLGGGLQAQVVQVLPQLLVAALGGGHRDASA</sequence>
<dbReference type="Proteomes" id="UP000254134">
    <property type="component" value="Unassembled WGS sequence"/>
</dbReference>
<accession>A0A7M2YUM1</accession>
<reference evidence="3" key="2">
    <citation type="journal article" date="2019" name="MicrobiologyOpen">
        <title>High-quality draft genome sequence of Gaiella occulta isolated from a 150 meter deep mineral water borehole and comparison with the genome sequences of other deep-branching lineages of the phylum Actinobacteria.</title>
        <authorList>
            <person name="Severino R."/>
            <person name="Froufe H.J.C."/>
            <person name="Barroso C."/>
            <person name="Albuquerque L."/>
            <person name="Lobo-da-Cunha A."/>
            <person name="da Costa M.S."/>
            <person name="Egas C."/>
        </authorList>
    </citation>
    <scope>NUCLEOTIDE SEQUENCE [LARGE SCALE GENOMIC DNA]</scope>
    <source>
        <strain evidence="3">F2-233</strain>
    </source>
</reference>
<organism evidence="2 3">
    <name type="scientific">Gaiella occulta</name>
    <dbReference type="NCBI Taxonomy" id="1002870"/>
    <lineage>
        <taxon>Bacteria</taxon>
        <taxon>Bacillati</taxon>
        <taxon>Actinomycetota</taxon>
        <taxon>Thermoleophilia</taxon>
        <taxon>Gaiellales</taxon>
        <taxon>Gaiellaceae</taxon>
        <taxon>Gaiella</taxon>
    </lineage>
</organism>